<reference evidence="2 3" key="1">
    <citation type="journal article" date="2012" name="J. Bacteriol.">
        <title>Complete Genome Sequence of the Beer Spoilage Organism Pediococcus claussenii ATCC BAA-344T.</title>
        <authorList>
            <person name="Pittet V."/>
            <person name="Abegunde T."/>
            <person name="Marfleet T."/>
            <person name="Haakensen M."/>
            <person name="Morrow K."/>
            <person name="Jayaprakash T."/>
            <person name="Schroeder K."/>
            <person name="Trost B."/>
            <person name="Byrns S."/>
            <person name="Bergsveinson J."/>
            <person name="Kusalik A."/>
            <person name="Ziola B."/>
        </authorList>
    </citation>
    <scope>NUCLEOTIDE SEQUENCE [LARGE SCALE GENOMIC DNA]</scope>
    <source>
        <strain evidence="2 3">ATCC BAA-344</strain>
    </source>
</reference>
<dbReference type="eggNOG" id="COG1098">
    <property type="taxonomic scope" value="Bacteria"/>
</dbReference>
<proteinExistence type="predicted"/>
<dbReference type="RefSeq" id="WP_014215248.1">
    <property type="nucleotide sequence ID" value="NC_016605.1"/>
</dbReference>
<accession>G8PCR6</accession>
<dbReference type="Proteomes" id="UP000005444">
    <property type="component" value="Chromosome"/>
</dbReference>
<dbReference type="InterPro" id="IPR003029">
    <property type="entry name" value="S1_domain"/>
</dbReference>
<dbReference type="AlphaFoldDB" id="G8PCR6"/>
<dbReference type="Gene3D" id="2.40.50.140">
    <property type="entry name" value="Nucleic acid-binding proteins"/>
    <property type="match status" value="1"/>
</dbReference>
<dbReference type="HOGENOM" id="CLU_128762_1_0_9"/>
<dbReference type="STRING" id="701521.PECL_760"/>
<evidence type="ECO:0000259" key="1">
    <source>
        <dbReference type="PROSITE" id="PS50126"/>
    </source>
</evidence>
<dbReference type="PROSITE" id="PS50126">
    <property type="entry name" value="S1"/>
    <property type="match status" value="1"/>
</dbReference>
<dbReference type="GO" id="GO:0003676">
    <property type="term" value="F:nucleic acid binding"/>
    <property type="evidence" value="ECO:0007669"/>
    <property type="project" value="InterPro"/>
</dbReference>
<organism evidence="2 3">
    <name type="scientific">Pediococcus claussenii (strain ATCC BAA-344 / DSM 14800 / JCM 18046 / KCTC 3811 / LMG 21948 / P06)</name>
    <dbReference type="NCBI Taxonomy" id="701521"/>
    <lineage>
        <taxon>Bacteria</taxon>
        <taxon>Bacillati</taxon>
        <taxon>Bacillota</taxon>
        <taxon>Bacilli</taxon>
        <taxon>Lactobacillales</taxon>
        <taxon>Lactobacillaceae</taxon>
        <taxon>Pediococcus</taxon>
    </lineage>
</organism>
<name>G8PCR6_PEDCP</name>
<dbReference type="InterPro" id="IPR012340">
    <property type="entry name" value="NA-bd_OB-fold"/>
</dbReference>
<gene>
    <name evidence="2" type="ordered locus">PECL_760</name>
</gene>
<dbReference type="SMART" id="SM00316">
    <property type="entry name" value="S1"/>
    <property type="match status" value="1"/>
</dbReference>
<dbReference type="Pfam" id="PF00575">
    <property type="entry name" value="S1"/>
    <property type="match status" value="1"/>
</dbReference>
<evidence type="ECO:0000313" key="3">
    <source>
        <dbReference type="Proteomes" id="UP000005444"/>
    </source>
</evidence>
<keyword evidence="3" id="KW-1185">Reference proteome</keyword>
<feature type="domain" description="S1 motif" evidence="1">
    <location>
        <begin position="7"/>
        <end position="74"/>
    </location>
</feature>
<dbReference type="EMBL" id="CP003137">
    <property type="protein sequence ID" value="AEV95051.1"/>
    <property type="molecule type" value="Genomic_DNA"/>
</dbReference>
<dbReference type="PATRIC" id="fig|701521.8.peg.729"/>
<dbReference type="SUPFAM" id="SSF50249">
    <property type="entry name" value="Nucleic acid-binding proteins"/>
    <property type="match status" value="1"/>
</dbReference>
<protein>
    <submittedName>
        <fullName evidence="2">RNA binding protein (S1 domain)</fullName>
    </submittedName>
</protein>
<sequence>MMRYRIGDINRVTVTGIQPFGVFVINTDRVSGLIHISECSTDFIDDINREFKIGDSFDAVLMTVKEGKINYSIRALMERTGSLSKIPVPVNIRVERKRHWTNYKDEIGFAAIANKLPDWKQRKEYLQ</sequence>
<dbReference type="KEGG" id="pce:PECL_760"/>
<evidence type="ECO:0000313" key="2">
    <source>
        <dbReference type="EMBL" id="AEV95051.1"/>
    </source>
</evidence>